<dbReference type="Proteomes" id="UP001500064">
    <property type="component" value="Unassembled WGS sequence"/>
</dbReference>
<protein>
    <submittedName>
        <fullName evidence="2">Uncharacterized protein</fullName>
    </submittedName>
</protein>
<keyword evidence="3" id="KW-1185">Reference proteome</keyword>
<keyword evidence="1" id="KW-0732">Signal</keyword>
<name>A0ABP4RI20_9ACTN</name>
<evidence type="ECO:0000313" key="3">
    <source>
        <dbReference type="Proteomes" id="UP001500064"/>
    </source>
</evidence>
<feature type="chain" id="PRO_5045784998" evidence="1">
    <location>
        <begin position="17"/>
        <end position="63"/>
    </location>
</feature>
<evidence type="ECO:0000256" key="1">
    <source>
        <dbReference type="SAM" id="SignalP"/>
    </source>
</evidence>
<comment type="caution">
    <text evidence="2">The sequence shown here is derived from an EMBL/GenBank/DDBJ whole genome shotgun (WGS) entry which is preliminary data.</text>
</comment>
<reference evidence="3" key="1">
    <citation type="journal article" date="2019" name="Int. J. Syst. Evol. Microbiol.">
        <title>The Global Catalogue of Microorganisms (GCM) 10K type strain sequencing project: providing services to taxonomists for standard genome sequencing and annotation.</title>
        <authorList>
            <consortium name="The Broad Institute Genomics Platform"/>
            <consortium name="The Broad Institute Genome Sequencing Center for Infectious Disease"/>
            <person name="Wu L."/>
            <person name="Ma J."/>
        </authorList>
    </citation>
    <scope>NUCLEOTIDE SEQUENCE [LARGE SCALE GENOMIC DNA]</scope>
    <source>
        <strain evidence="3">JCM 13929</strain>
    </source>
</reference>
<accession>A0ABP4RI20</accession>
<dbReference type="RefSeq" id="WP_346108637.1">
    <property type="nucleotide sequence ID" value="NZ_BAAAMU010000038.1"/>
</dbReference>
<dbReference type="EMBL" id="BAAAMU010000038">
    <property type="protein sequence ID" value="GAA1647745.1"/>
    <property type="molecule type" value="Genomic_DNA"/>
</dbReference>
<sequence>MAAAFASGVLVSPAHAANATESTVSAATTSSAALRPRVVKAKWAVKVHKRKSLSSGHRAPTGR</sequence>
<feature type="signal peptide" evidence="1">
    <location>
        <begin position="1"/>
        <end position="16"/>
    </location>
</feature>
<evidence type="ECO:0000313" key="2">
    <source>
        <dbReference type="EMBL" id="GAA1647745.1"/>
    </source>
</evidence>
<gene>
    <name evidence="2" type="ORF">GCM10009733_051060</name>
</gene>
<organism evidence="2 3">
    <name type="scientific">Nonomuraea maheshkhaliensis</name>
    <dbReference type="NCBI Taxonomy" id="419590"/>
    <lineage>
        <taxon>Bacteria</taxon>
        <taxon>Bacillati</taxon>
        <taxon>Actinomycetota</taxon>
        <taxon>Actinomycetes</taxon>
        <taxon>Streptosporangiales</taxon>
        <taxon>Streptosporangiaceae</taxon>
        <taxon>Nonomuraea</taxon>
    </lineage>
</organism>
<proteinExistence type="predicted"/>